<feature type="chain" id="PRO_5039722978" evidence="1">
    <location>
        <begin position="20"/>
        <end position="207"/>
    </location>
</feature>
<reference evidence="2" key="2">
    <citation type="journal article" date="2021" name="PeerJ">
        <title>Extensive microbial diversity within the chicken gut microbiome revealed by metagenomics and culture.</title>
        <authorList>
            <person name="Gilroy R."/>
            <person name="Ravi A."/>
            <person name="Getino M."/>
            <person name="Pursley I."/>
            <person name="Horton D.L."/>
            <person name="Alikhan N.F."/>
            <person name="Baker D."/>
            <person name="Gharbi K."/>
            <person name="Hall N."/>
            <person name="Watson M."/>
            <person name="Adriaenssens E.M."/>
            <person name="Foster-Nyarko E."/>
            <person name="Jarju S."/>
            <person name="Secka A."/>
            <person name="Antonio M."/>
            <person name="Oren A."/>
            <person name="Chaudhuri R.R."/>
            <person name="La Ragione R."/>
            <person name="Hildebrand F."/>
            <person name="Pallen M.J."/>
        </authorList>
    </citation>
    <scope>NUCLEOTIDE SEQUENCE</scope>
    <source>
        <strain evidence="2">6919</strain>
    </source>
</reference>
<keyword evidence="1" id="KW-0732">Signal</keyword>
<dbReference type="InterPro" id="IPR021670">
    <property type="entry name" value="DUF3256"/>
</dbReference>
<accession>A0A9D9NJM9</accession>
<dbReference type="SUPFAM" id="SSF160925">
    <property type="entry name" value="PG1388-like"/>
    <property type="match status" value="1"/>
</dbReference>
<name>A0A9D9NJM9_9BACT</name>
<dbReference type="Proteomes" id="UP000823598">
    <property type="component" value="Unassembled WGS sequence"/>
</dbReference>
<comment type="caution">
    <text evidence="2">The sequence shown here is derived from an EMBL/GenBank/DDBJ whole genome shotgun (WGS) entry which is preliminary data.</text>
</comment>
<evidence type="ECO:0000256" key="1">
    <source>
        <dbReference type="SAM" id="SignalP"/>
    </source>
</evidence>
<proteinExistence type="predicted"/>
<evidence type="ECO:0000313" key="3">
    <source>
        <dbReference type="Proteomes" id="UP000823598"/>
    </source>
</evidence>
<reference evidence="2" key="1">
    <citation type="submission" date="2020-10" db="EMBL/GenBank/DDBJ databases">
        <authorList>
            <person name="Gilroy R."/>
        </authorList>
    </citation>
    <scope>NUCLEOTIDE SEQUENCE</scope>
    <source>
        <strain evidence="2">6919</strain>
    </source>
</reference>
<evidence type="ECO:0000313" key="2">
    <source>
        <dbReference type="EMBL" id="MBO8475533.1"/>
    </source>
</evidence>
<dbReference type="AlphaFoldDB" id="A0A9D9NJM9"/>
<dbReference type="EMBL" id="JADIMC010000012">
    <property type="protein sequence ID" value="MBO8475533.1"/>
    <property type="molecule type" value="Genomic_DNA"/>
</dbReference>
<sequence length="207" mass="23446">MNRVALLLLAVASVAQSVASGIGDFFVSEPDSLFVVIDRATRMDMVDYYNSGKKIDADNRLNGKSRIEELSDSYMKLKLSDSAEIEMRMEVSGSDTLIVVSKNLLSPAPDSDVMVFDRHWNRLETRSVIDLPELDDFITGVSGKEKKELLSLVEFPLIMVNFDADGNIVASVSLSDYMIKENYDKLKPYLKQRIVYRWNGKKYKREA</sequence>
<dbReference type="Pfam" id="PF11644">
    <property type="entry name" value="DUF3256"/>
    <property type="match status" value="1"/>
</dbReference>
<feature type="signal peptide" evidence="1">
    <location>
        <begin position="1"/>
        <end position="19"/>
    </location>
</feature>
<gene>
    <name evidence="2" type="ORF">IAB88_00910</name>
</gene>
<organism evidence="2 3">
    <name type="scientific">Candidatus Limisoma faecipullorum</name>
    <dbReference type="NCBI Taxonomy" id="2840854"/>
    <lineage>
        <taxon>Bacteria</taxon>
        <taxon>Pseudomonadati</taxon>
        <taxon>Bacteroidota</taxon>
        <taxon>Bacteroidia</taxon>
        <taxon>Bacteroidales</taxon>
        <taxon>Candidatus Limisoma</taxon>
    </lineage>
</organism>
<protein>
    <submittedName>
        <fullName evidence="2">DUF3256 family protein</fullName>
    </submittedName>
</protein>